<reference evidence="2" key="1">
    <citation type="submission" date="2020-11" db="EMBL/GenBank/DDBJ databases">
        <authorList>
            <consortium name="DOE Joint Genome Institute"/>
            <person name="Ahrendt S."/>
            <person name="Riley R."/>
            <person name="Andreopoulos W."/>
            <person name="Labutti K."/>
            <person name="Pangilinan J."/>
            <person name="Ruiz-Duenas F.J."/>
            <person name="Barrasa J.M."/>
            <person name="Sanchez-Garcia M."/>
            <person name="Camarero S."/>
            <person name="Miyauchi S."/>
            <person name="Serrano A."/>
            <person name="Linde D."/>
            <person name="Babiker R."/>
            <person name="Drula E."/>
            <person name="Ayuso-Fernandez I."/>
            <person name="Pacheco R."/>
            <person name="Padilla G."/>
            <person name="Ferreira P."/>
            <person name="Barriuso J."/>
            <person name="Kellner H."/>
            <person name="Castanera R."/>
            <person name="Alfaro M."/>
            <person name="Ramirez L."/>
            <person name="Pisabarro A.G."/>
            <person name="Kuo A."/>
            <person name="Tritt A."/>
            <person name="Lipzen A."/>
            <person name="He G."/>
            <person name="Yan M."/>
            <person name="Ng V."/>
            <person name="Cullen D."/>
            <person name="Martin F."/>
            <person name="Rosso M.-N."/>
            <person name="Henrissat B."/>
            <person name="Hibbett D."/>
            <person name="Martinez A.T."/>
            <person name="Grigoriev I.V."/>
        </authorList>
    </citation>
    <scope>NUCLEOTIDE SEQUENCE</scope>
    <source>
        <strain evidence="2">CIRM-BRFM 674</strain>
    </source>
</reference>
<dbReference type="Proteomes" id="UP000807469">
    <property type="component" value="Unassembled WGS sequence"/>
</dbReference>
<dbReference type="EMBL" id="MU155497">
    <property type="protein sequence ID" value="KAF9472791.1"/>
    <property type="molecule type" value="Genomic_DNA"/>
</dbReference>
<evidence type="ECO:0000313" key="2">
    <source>
        <dbReference type="EMBL" id="KAF9472791.1"/>
    </source>
</evidence>
<dbReference type="AlphaFoldDB" id="A0A9P6CMX0"/>
<feature type="compositionally biased region" description="Basic and acidic residues" evidence="1">
    <location>
        <begin position="271"/>
        <end position="302"/>
    </location>
</feature>
<gene>
    <name evidence="2" type="ORF">BDN70DRAFT_997984</name>
</gene>
<dbReference type="OrthoDB" id="3184970at2759"/>
<name>A0A9P6CMX0_9AGAR</name>
<evidence type="ECO:0000256" key="1">
    <source>
        <dbReference type="SAM" id="MobiDB-lite"/>
    </source>
</evidence>
<organism evidence="2 3">
    <name type="scientific">Pholiota conissans</name>
    <dbReference type="NCBI Taxonomy" id="109636"/>
    <lineage>
        <taxon>Eukaryota</taxon>
        <taxon>Fungi</taxon>
        <taxon>Dikarya</taxon>
        <taxon>Basidiomycota</taxon>
        <taxon>Agaricomycotina</taxon>
        <taxon>Agaricomycetes</taxon>
        <taxon>Agaricomycetidae</taxon>
        <taxon>Agaricales</taxon>
        <taxon>Agaricineae</taxon>
        <taxon>Strophariaceae</taxon>
        <taxon>Pholiota</taxon>
    </lineage>
</organism>
<evidence type="ECO:0000313" key="3">
    <source>
        <dbReference type="Proteomes" id="UP000807469"/>
    </source>
</evidence>
<feature type="region of interest" description="Disordered" evidence="1">
    <location>
        <begin position="271"/>
        <end position="330"/>
    </location>
</feature>
<accession>A0A9P6CMX0</accession>
<evidence type="ECO:0008006" key="4">
    <source>
        <dbReference type="Google" id="ProtNLM"/>
    </source>
</evidence>
<sequence length="357" mass="39930">MSTTTDSDAANSTEPDKTISAELCLPTADVAFISSSNTVFKLLSSNVTTETCAGLAQLVAESLDVSDPIRLTEDSKVLELLFQFIDPPSTSTSTSSSSDEQPQPPSVGDIKPTLFFAVAEAAEKYGVSSAISACHARMESLLRTHPFEILNHSTLHDNHELADKAAYEALGCPLSQAALKLTAPGLLARYVTYYDSWLTVTHTITSLFYSRAHPLCPRSASFYHCIAHLLHEETPRMVENVTFIMNSVSWAMDCMKMDCLGDLDGKSEMRRERRWERERRRERRMERERRREQEQELGRDGSGDDGSGEDEDDDEDDDDEGEEACPCDINYEWLDEMAKGEVEGMGRFGEVRVERNE</sequence>
<feature type="compositionally biased region" description="Acidic residues" evidence="1">
    <location>
        <begin position="306"/>
        <end position="325"/>
    </location>
</feature>
<protein>
    <recommendedName>
        <fullName evidence="4">BTB domain-containing protein</fullName>
    </recommendedName>
</protein>
<comment type="caution">
    <text evidence="2">The sequence shown here is derived from an EMBL/GenBank/DDBJ whole genome shotgun (WGS) entry which is preliminary data.</text>
</comment>
<proteinExistence type="predicted"/>
<keyword evidence="3" id="KW-1185">Reference proteome</keyword>